<name>A0AAN2TTF4_9BACI</name>
<reference evidence="3 4" key="1">
    <citation type="journal article" date="2014" name="Genome Announc.">
        <title>Genome Sequence of Bacillus simplex Strain P558, Isolated from a Human Fecal Sample.</title>
        <authorList>
            <person name="Croce O."/>
            <person name="Hugon P."/>
            <person name="Lagier J.C."/>
            <person name="Bibi F."/>
            <person name="Robert C."/>
            <person name="Azhar E.I."/>
            <person name="Raoult D."/>
            <person name="Fournier P.E."/>
        </authorList>
    </citation>
    <scope>NUCLEOTIDE SEQUENCE [LARGE SCALE GENOMIC DNA]</scope>
    <source>
        <strain evidence="3 4">P558</strain>
    </source>
</reference>
<feature type="domain" description="YCII-related" evidence="2">
    <location>
        <begin position="1"/>
        <end position="81"/>
    </location>
</feature>
<dbReference type="RefSeq" id="WP_048689262.1">
    <property type="nucleotide sequence ID" value="NZ_CCXW01000001.1"/>
</dbReference>
<organism evidence="3 4">
    <name type="scientific">Peribacillus simplex</name>
    <dbReference type="NCBI Taxonomy" id="1478"/>
    <lineage>
        <taxon>Bacteria</taxon>
        <taxon>Bacillati</taxon>
        <taxon>Bacillota</taxon>
        <taxon>Bacilli</taxon>
        <taxon>Bacillales</taxon>
        <taxon>Bacillaceae</taxon>
        <taxon>Peribacillus</taxon>
    </lineage>
</organism>
<sequence>MFLVLVTYTKPLEEVDNSLEDHVMFLNKYYEQKKFVCSGRRNPRIGGVILANVNTSQEMEAIIQEDPFYFRKIAEYEVIEFLPTKFDEKFKVFIEDGEQA</sequence>
<dbReference type="Pfam" id="PF03795">
    <property type="entry name" value="YCII"/>
    <property type="match status" value="1"/>
</dbReference>
<gene>
    <name evidence="3" type="ORF">BN1180_03437</name>
</gene>
<evidence type="ECO:0000313" key="3">
    <source>
        <dbReference type="EMBL" id="CEG33265.1"/>
    </source>
</evidence>
<comment type="similarity">
    <text evidence="1">Belongs to the YciI family.</text>
</comment>
<dbReference type="InterPro" id="IPR011008">
    <property type="entry name" value="Dimeric_a/b-barrel"/>
</dbReference>
<evidence type="ECO:0000259" key="2">
    <source>
        <dbReference type="Pfam" id="PF03795"/>
    </source>
</evidence>
<accession>A0AAN2TTF4</accession>
<dbReference type="InterPro" id="IPR005545">
    <property type="entry name" value="YCII"/>
</dbReference>
<dbReference type="AlphaFoldDB" id="A0AAN2TTF4"/>
<proteinExistence type="inferred from homology"/>
<dbReference type="PANTHER" id="PTHR37828:SF1">
    <property type="entry name" value="YCII-RELATED DOMAIN-CONTAINING PROTEIN"/>
    <property type="match status" value="1"/>
</dbReference>
<keyword evidence="4" id="KW-1185">Reference proteome</keyword>
<dbReference type="SUPFAM" id="SSF54909">
    <property type="entry name" value="Dimeric alpha+beta barrel"/>
    <property type="match status" value="1"/>
</dbReference>
<comment type="caution">
    <text evidence="3">The sequence shown here is derived from an EMBL/GenBank/DDBJ whole genome shotgun (WGS) entry which is preliminary data.</text>
</comment>
<dbReference type="Proteomes" id="UP000182110">
    <property type="component" value="Unassembled WGS sequence"/>
</dbReference>
<evidence type="ECO:0000313" key="4">
    <source>
        <dbReference type="Proteomes" id="UP000182110"/>
    </source>
</evidence>
<evidence type="ECO:0000256" key="1">
    <source>
        <dbReference type="ARBA" id="ARBA00007689"/>
    </source>
</evidence>
<dbReference type="PANTHER" id="PTHR37828">
    <property type="entry name" value="GSR2449 PROTEIN"/>
    <property type="match status" value="1"/>
</dbReference>
<protein>
    <submittedName>
        <fullName evidence="3">YCII-like protein</fullName>
    </submittedName>
</protein>
<dbReference type="EMBL" id="CCXW01000001">
    <property type="protein sequence ID" value="CEG33265.1"/>
    <property type="molecule type" value="Genomic_DNA"/>
</dbReference>